<evidence type="ECO:0000256" key="2">
    <source>
        <dbReference type="ARBA" id="ARBA00007598"/>
    </source>
</evidence>
<name>A0ABY0GSN6_9PEZI</name>
<reference evidence="13 14" key="1">
    <citation type="submission" date="2018-06" db="EMBL/GenBank/DDBJ databases">
        <title>Complete Genomes of Monosporascus.</title>
        <authorList>
            <person name="Robinson A.J."/>
            <person name="Natvig D.O."/>
        </authorList>
    </citation>
    <scope>NUCLEOTIDE SEQUENCE [LARGE SCALE GENOMIC DNA]</scope>
    <source>
        <strain evidence="13 14">CBS 609.92</strain>
    </source>
</reference>
<dbReference type="InterPro" id="IPR029154">
    <property type="entry name" value="HIBADH-like_NADP-bd"/>
</dbReference>
<dbReference type="PANTHER" id="PTHR43580">
    <property type="entry name" value="OXIDOREDUCTASE GLYR1-RELATED"/>
    <property type="match status" value="1"/>
</dbReference>
<dbReference type="Pfam" id="PF14833">
    <property type="entry name" value="NAD_binding_11"/>
    <property type="match status" value="1"/>
</dbReference>
<dbReference type="Proteomes" id="UP000294003">
    <property type="component" value="Unassembled WGS sequence"/>
</dbReference>
<evidence type="ECO:0000256" key="6">
    <source>
        <dbReference type="ARBA" id="ARBA00022781"/>
    </source>
</evidence>
<feature type="domain" description="6-phosphogluconate dehydrogenase NADP-binding" evidence="11">
    <location>
        <begin position="7"/>
        <end position="157"/>
    </location>
</feature>
<evidence type="ECO:0000313" key="14">
    <source>
        <dbReference type="Proteomes" id="UP000294003"/>
    </source>
</evidence>
<dbReference type="InterPro" id="IPR006115">
    <property type="entry name" value="6PGDH_NADP-bd"/>
</dbReference>
<dbReference type="Gene3D" id="3.40.50.720">
    <property type="entry name" value="NAD(P)-binding Rossmann-like Domain"/>
    <property type="match status" value="1"/>
</dbReference>
<feature type="domain" description="3-hydroxyisobutyrate dehydrogenase-like NAD-binding" evidence="12">
    <location>
        <begin position="178"/>
        <end position="290"/>
    </location>
</feature>
<dbReference type="PANTHER" id="PTHR43580:SF3">
    <property type="entry name" value="6-PHOSPHOGLUCONATE DEHYDROGENASE FAMILY PROTEIN (AFU_ORTHOLOGUE AFUA_2G11600)"/>
    <property type="match status" value="1"/>
</dbReference>
<comment type="similarity">
    <text evidence="2">Belongs to the HIBADH-related family. NP60 subfamily.</text>
</comment>
<keyword evidence="14" id="KW-1185">Reference proteome</keyword>
<evidence type="ECO:0000256" key="4">
    <source>
        <dbReference type="ARBA" id="ARBA00022448"/>
    </source>
</evidence>
<dbReference type="SUPFAM" id="SSF51735">
    <property type="entry name" value="NAD(P)-binding Rossmann-fold domains"/>
    <property type="match status" value="1"/>
</dbReference>
<sequence length="375" mass="40428">MAPQLLWIGLGNMGRGMVKNLVEKGNLEKPVILYNRTRKRSEDLAAKLPEGKTGIVDSVEEGVRKADIVFTILSNDAAVRAVFSSALASGDVAGKLFIECSTIHPDTTAQLARDAAAAGAQFVASPVFGAPPMAEAGQLIFVPAGPREAVERLRPYVRGVMGKGEIAFEDEPYEKALKLKLIGNTFVLNMVSILGEGLTMAEKTGVGAAPVKRFLDGLFGGPYSAYGDRMLSGTYWKMEEPLFSADNARKDAGHAMNLAKSVGMELRHAAVVDDYLKVVADHAGGDKGDVAGMYGAARKMAGLKYSVFVGLLVVVAMSVAAWFLSPKGENQTTWRSSLILAFASCYLMWFVTFMAQLHPLIEPRRSDVREQFVSE</sequence>
<comment type="caution">
    <text evidence="13">The sequence shown here is derived from an EMBL/GenBank/DDBJ whole genome shotgun (WGS) entry which is preliminary data.</text>
</comment>
<keyword evidence="5 10" id="KW-0812">Transmembrane</keyword>
<dbReference type="EMBL" id="QJNS01000703">
    <property type="protein sequence ID" value="RYO75466.1"/>
    <property type="molecule type" value="Genomic_DNA"/>
</dbReference>
<dbReference type="InterPro" id="IPR051265">
    <property type="entry name" value="HIBADH-related_NP60_sf"/>
</dbReference>
<dbReference type="Pfam" id="PF05493">
    <property type="entry name" value="ATP_synt_H"/>
    <property type="match status" value="1"/>
</dbReference>
<evidence type="ECO:0000256" key="5">
    <source>
        <dbReference type="ARBA" id="ARBA00022692"/>
    </source>
</evidence>
<evidence type="ECO:0000313" key="13">
    <source>
        <dbReference type="EMBL" id="RYO75466.1"/>
    </source>
</evidence>
<keyword evidence="4" id="KW-0813">Transport</keyword>
<dbReference type="InterPro" id="IPR036291">
    <property type="entry name" value="NAD(P)-bd_dom_sf"/>
</dbReference>
<keyword evidence="7 10" id="KW-1133">Transmembrane helix</keyword>
<dbReference type="Pfam" id="PF03446">
    <property type="entry name" value="NAD_binding_2"/>
    <property type="match status" value="1"/>
</dbReference>
<evidence type="ECO:0000256" key="8">
    <source>
        <dbReference type="ARBA" id="ARBA00023065"/>
    </source>
</evidence>
<dbReference type="InterPro" id="IPR013328">
    <property type="entry name" value="6PGD_dom2"/>
</dbReference>
<feature type="transmembrane region" description="Helical" evidence="10">
    <location>
        <begin position="336"/>
        <end position="355"/>
    </location>
</feature>
<dbReference type="Gene3D" id="1.10.1040.10">
    <property type="entry name" value="N-(1-d-carboxylethyl)-l-norvaline Dehydrogenase, domain 2"/>
    <property type="match status" value="1"/>
</dbReference>
<proteinExistence type="inferred from homology"/>
<keyword evidence="9 10" id="KW-0472">Membrane</keyword>
<evidence type="ECO:0000259" key="11">
    <source>
        <dbReference type="Pfam" id="PF03446"/>
    </source>
</evidence>
<feature type="transmembrane region" description="Helical" evidence="10">
    <location>
        <begin position="303"/>
        <end position="324"/>
    </location>
</feature>
<gene>
    <name evidence="13" type="ORF">DL762_010004</name>
</gene>
<organism evidence="13 14">
    <name type="scientific">Monosporascus cannonballus</name>
    <dbReference type="NCBI Taxonomy" id="155416"/>
    <lineage>
        <taxon>Eukaryota</taxon>
        <taxon>Fungi</taxon>
        <taxon>Dikarya</taxon>
        <taxon>Ascomycota</taxon>
        <taxon>Pezizomycotina</taxon>
        <taxon>Sordariomycetes</taxon>
        <taxon>Xylariomycetidae</taxon>
        <taxon>Xylariales</taxon>
        <taxon>Xylariales incertae sedis</taxon>
        <taxon>Monosporascus</taxon>
    </lineage>
</organism>
<comment type="subcellular location">
    <subcellularLocation>
        <location evidence="1">Membrane</location>
        <topology evidence="1">Multi-pass membrane protein</topology>
    </subcellularLocation>
</comment>
<dbReference type="InterPro" id="IPR008927">
    <property type="entry name" value="6-PGluconate_DH-like_C_sf"/>
</dbReference>
<accession>A0ABY0GSN6</accession>
<keyword evidence="6" id="KW-0375">Hydrogen ion transport</keyword>
<evidence type="ECO:0000256" key="1">
    <source>
        <dbReference type="ARBA" id="ARBA00004141"/>
    </source>
</evidence>
<evidence type="ECO:0000256" key="3">
    <source>
        <dbReference type="ARBA" id="ARBA00008328"/>
    </source>
</evidence>
<dbReference type="InterPro" id="IPR008389">
    <property type="entry name" value="ATPase_V0-cplx_e1/e2_su"/>
</dbReference>
<protein>
    <recommendedName>
        <fullName evidence="15">6-phosphogluconate dehydrogenase NADP-binding domain-containing protein</fullName>
    </recommendedName>
</protein>
<evidence type="ECO:0008006" key="15">
    <source>
        <dbReference type="Google" id="ProtNLM"/>
    </source>
</evidence>
<evidence type="ECO:0000256" key="7">
    <source>
        <dbReference type="ARBA" id="ARBA00022989"/>
    </source>
</evidence>
<comment type="similarity">
    <text evidence="3">Belongs to the V-ATPase e1/e2 subunit family.</text>
</comment>
<dbReference type="SUPFAM" id="SSF48179">
    <property type="entry name" value="6-phosphogluconate dehydrogenase C-terminal domain-like"/>
    <property type="match status" value="1"/>
</dbReference>
<evidence type="ECO:0000256" key="9">
    <source>
        <dbReference type="ARBA" id="ARBA00023136"/>
    </source>
</evidence>
<evidence type="ECO:0000256" key="10">
    <source>
        <dbReference type="SAM" id="Phobius"/>
    </source>
</evidence>
<keyword evidence="8" id="KW-0406">Ion transport</keyword>
<evidence type="ECO:0000259" key="12">
    <source>
        <dbReference type="Pfam" id="PF14833"/>
    </source>
</evidence>